<proteinExistence type="inferred from homology"/>
<dbReference type="Gramene" id="Ma01_t23620.1">
    <property type="protein sequence ID" value="Ma01_p23620.1"/>
    <property type="gene ID" value="Ma01_g23620"/>
</dbReference>
<dbReference type="Proteomes" id="UP000012960">
    <property type="component" value="Unplaced"/>
</dbReference>
<organism evidence="4 5">
    <name type="scientific">Musa acuminata subsp. malaccensis</name>
    <name type="common">Wild banana</name>
    <name type="synonym">Musa malaccensis</name>
    <dbReference type="NCBI Taxonomy" id="214687"/>
    <lineage>
        <taxon>Eukaryota</taxon>
        <taxon>Viridiplantae</taxon>
        <taxon>Streptophyta</taxon>
        <taxon>Embryophyta</taxon>
        <taxon>Tracheophyta</taxon>
        <taxon>Spermatophyta</taxon>
        <taxon>Magnoliopsida</taxon>
        <taxon>Liliopsida</taxon>
        <taxon>Zingiberales</taxon>
        <taxon>Musaceae</taxon>
        <taxon>Musa</taxon>
    </lineage>
</organism>
<evidence type="ECO:0008006" key="6">
    <source>
        <dbReference type="Google" id="ProtNLM"/>
    </source>
</evidence>
<dbReference type="InParanoid" id="A0A804HXL5"/>
<reference evidence="4" key="1">
    <citation type="submission" date="2021-05" db="UniProtKB">
        <authorList>
            <consortium name="EnsemblPlants"/>
        </authorList>
    </citation>
    <scope>IDENTIFICATION</scope>
    <source>
        <strain evidence="4">subsp. malaccensis</strain>
    </source>
</reference>
<dbReference type="AlphaFoldDB" id="A0A804HXL5"/>
<evidence type="ECO:0000256" key="1">
    <source>
        <dbReference type="ARBA" id="ARBA00004474"/>
    </source>
</evidence>
<sequence length="29" mass="3691">IFTIKRYWILFHIGPERRRKARMPTDIYL</sequence>
<dbReference type="EnsemblPlants" id="Ma01_t23620.1">
    <property type="protein sequence ID" value="Ma01_p23620.1"/>
    <property type="gene ID" value="Ma01_g23620"/>
</dbReference>
<evidence type="ECO:0000256" key="3">
    <source>
        <dbReference type="ARBA" id="ARBA00022640"/>
    </source>
</evidence>
<dbReference type="Pfam" id="PF10705">
    <property type="entry name" value="Ycf15"/>
    <property type="match status" value="1"/>
</dbReference>
<name>A0A804HXL5_MUSAM</name>
<keyword evidence="5" id="KW-1185">Reference proteome</keyword>
<comment type="subcellular location">
    <subcellularLocation>
        <location evidence="1">Plastid</location>
    </subcellularLocation>
</comment>
<dbReference type="GO" id="GO:0009536">
    <property type="term" value="C:plastid"/>
    <property type="evidence" value="ECO:0007669"/>
    <property type="project" value="UniProtKB-SubCell"/>
</dbReference>
<protein>
    <recommendedName>
        <fullName evidence="6">Ycf15</fullName>
    </recommendedName>
</protein>
<evidence type="ECO:0000313" key="4">
    <source>
        <dbReference type="EnsemblPlants" id="Ma01_p23620.1"/>
    </source>
</evidence>
<comment type="similarity">
    <text evidence="2">Belongs to the ycf15 family.</text>
</comment>
<evidence type="ECO:0000256" key="2">
    <source>
        <dbReference type="ARBA" id="ARBA00009896"/>
    </source>
</evidence>
<dbReference type="InterPro" id="IPR019645">
    <property type="entry name" value="Uncharacterised_Ycf15"/>
</dbReference>
<evidence type="ECO:0000313" key="5">
    <source>
        <dbReference type="Proteomes" id="UP000012960"/>
    </source>
</evidence>
<accession>A0A804HXL5</accession>
<keyword evidence="3" id="KW-0934">Plastid</keyword>